<proteinExistence type="predicted"/>
<name>A0A4P9YR06_9FUNG</name>
<protein>
    <submittedName>
        <fullName evidence="2">Uncharacterized protein</fullName>
    </submittedName>
</protein>
<reference evidence="3" key="1">
    <citation type="journal article" date="2018" name="Nat. Microbiol.">
        <title>Leveraging single-cell genomics to expand the fungal tree of life.</title>
        <authorList>
            <person name="Ahrendt S.R."/>
            <person name="Quandt C.A."/>
            <person name="Ciobanu D."/>
            <person name="Clum A."/>
            <person name="Salamov A."/>
            <person name="Andreopoulos B."/>
            <person name="Cheng J.F."/>
            <person name="Woyke T."/>
            <person name="Pelin A."/>
            <person name="Henrissat B."/>
            <person name="Reynolds N.K."/>
            <person name="Benny G.L."/>
            <person name="Smith M.E."/>
            <person name="James T.Y."/>
            <person name="Grigoriev I.V."/>
        </authorList>
    </citation>
    <scope>NUCLEOTIDE SEQUENCE [LARGE SCALE GENOMIC DNA]</scope>
    <source>
        <strain evidence="3">Benny S71-1</strain>
    </source>
</reference>
<dbReference type="EMBL" id="KZ992331">
    <property type="protein sequence ID" value="RKP22266.1"/>
    <property type="molecule type" value="Genomic_DNA"/>
</dbReference>
<sequence length="93" mass="9801">MIRASAIVCLFAFPKLGQKARIAGIYLLERLHEDGASGIAGDAVLQFNAVKTGALTWLLGRLKRTTPSTTTTTTTTTTDAAIPATTDDATPDH</sequence>
<keyword evidence="3" id="KW-1185">Reference proteome</keyword>
<dbReference type="AlphaFoldDB" id="A0A4P9YR06"/>
<evidence type="ECO:0000313" key="3">
    <source>
        <dbReference type="Proteomes" id="UP000278143"/>
    </source>
</evidence>
<dbReference type="Proteomes" id="UP000278143">
    <property type="component" value="Unassembled WGS sequence"/>
</dbReference>
<accession>A0A4P9YR06</accession>
<feature type="region of interest" description="Disordered" evidence="1">
    <location>
        <begin position="66"/>
        <end position="93"/>
    </location>
</feature>
<gene>
    <name evidence="2" type="ORF">SYNPS1DRAFT_26062</name>
</gene>
<evidence type="ECO:0000313" key="2">
    <source>
        <dbReference type="EMBL" id="RKP22266.1"/>
    </source>
</evidence>
<organism evidence="2 3">
    <name type="scientific">Syncephalis pseudoplumigaleata</name>
    <dbReference type="NCBI Taxonomy" id="1712513"/>
    <lineage>
        <taxon>Eukaryota</taxon>
        <taxon>Fungi</taxon>
        <taxon>Fungi incertae sedis</taxon>
        <taxon>Zoopagomycota</taxon>
        <taxon>Zoopagomycotina</taxon>
        <taxon>Zoopagomycetes</taxon>
        <taxon>Zoopagales</taxon>
        <taxon>Piptocephalidaceae</taxon>
        <taxon>Syncephalis</taxon>
    </lineage>
</organism>
<evidence type="ECO:0000256" key="1">
    <source>
        <dbReference type="SAM" id="MobiDB-lite"/>
    </source>
</evidence>